<name>A0ACC2N119_9HYME</name>
<organism evidence="1 2">
    <name type="scientific">Eretmocerus hayati</name>
    <dbReference type="NCBI Taxonomy" id="131215"/>
    <lineage>
        <taxon>Eukaryota</taxon>
        <taxon>Metazoa</taxon>
        <taxon>Ecdysozoa</taxon>
        <taxon>Arthropoda</taxon>
        <taxon>Hexapoda</taxon>
        <taxon>Insecta</taxon>
        <taxon>Pterygota</taxon>
        <taxon>Neoptera</taxon>
        <taxon>Endopterygota</taxon>
        <taxon>Hymenoptera</taxon>
        <taxon>Apocrita</taxon>
        <taxon>Proctotrupomorpha</taxon>
        <taxon>Chalcidoidea</taxon>
        <taxon>Aphelinidae</taxon>
        <taxon>Aphelininae</taxon>
        <taxon>Eretmocerus</taxon>
    </lineage>
</organism>
<proteinExistence type="predicted"/>
<comment type="caution">
    <text evidence="1">The sequence shown here is derived from an EMBL/GenBank/DDBJ whole genome shotgun (WGS) entry which is preliminary data.</text>
</comment>
<evidence type="ECO:0000313" key="2">
    <source>
        <dbReference type="Proteomes" id="UP001239111"/>
    </source>
</evidence>
<dbReference type="EMBL" id="CM056744">
    <property type="protein sequence ID" value="KAJ8664702.1"/>
    <property type="molecule type" value="Genomic_DNA"/>
</dbReference>
<dbReference type="Proteomes" id="UP001239111">
    <property type="component" value="Chromosome 4"/>
</dbReference>
<reference evidence="1" key="1">
    <citation type="submission" date="2023-04" db="EMBL/GenBank/DDBJ databases">
        <title>A chromosome-level genome assembly of the parasitoid wasp Eretmocerus hayati.</title>
        <authorList>
            <person name="Zhong Y."/>
            <person name="Liu S."/>
            <person name="Liu Y."/>
        </authorList>
    </citation>
    <scope>NUCLEOTIDE SEQUENCE</scope>
    <source>
        <strain evidence="1">ZJU_SS_LIU_2023</strain>
    </source>
</reference>
<gene>
    <name evidence="1" type="ORF">QAD02_006364</name>
</gene>
<keyword evidence="2" id="KW-1185">Reference proteome</keyword>
<accession>A0ACC2N119</accession>
<evidence type="ECO:0000313" key="1">
    <source>
        <dbReference type="EMBL" id="KAJ8664702.1"/>
    </source>
</evidence>
<protein>
    <submittedName>
        <fullName evidence="1">Uncharacterized protein</fullName>
    </submittedName>
</protein>
<sequence length="196" mass="22162">MALALLPEEHIAPTFDLIVKDAKKKHGKIFVRIHRVDDEGPEEEEIELHDLLNTDSDEETGYHYQANTRDNLTSEDQNRKSTVVSNQIDDVQELGHLHTDAEISEQISRFFSDNDDKWDPSGNDKDLVPWRCNDPNDLGEVDVTNKILFITAKESVEVYIRPATQSSLCDPPATDEGMIDDELTEACTPRNDVASQ</sequence>